<dbReference type="Ensembl" id="ENSDCDT00010005093.1">
    <property type="protein sequence ID" value="ENSDCDP00010004929.1"/>
    <property type="gene ID" value="ENSDCDG00010002172.1"/>
</dbReference>
<feature type="domain" description="Cystatin fetuin-A-type" evidence="7">
    <location>
        <begin position="46"/>
        <end position="159"/>
    </location>
</feature>
<keyword evidence="3" id="KW-0732">Signal</keyword>
<dbReference type="InterPro" id="IPR050735">
    <property type="entry name" value="Kininogen_Fetuin_HRG"/>
</dbReference>
<dbReference type="PANTHER" id="PTHR13814:SF6">
    <property type="entry name" value="ALPHA-2-HS-GLYCOPROTEIN"/>
    <property type="match status" value="1"/>
</dbReference>
<accession>A0AAY4A7X6</accession>
<dbReference type="GO" id="GO:0031012">
    <property type="term" value="C:extracellular matrix"/>
    <property type="evidence" value="ECO:0007669"/>
    <property type="project" value="TreeGrafter"/>
</dbReference>
<name>A0AAY4A7X6_9TELE</name>
<dbReference type="AlphaFoldDB" id="A0AAY4A7X6"/>
<reference evidence="8" key="3">
    <citation type="submission" date="2025-09" db="UniProtKB">
        <authorList>
            <consortium name="Ensembl"/>
        </authorList>
    </citation>
    <scope>IDENTIFICATION</scope>
</reference>
<sequence length="371" mass="39384">FTVVQGLYVYPVNSSVTKVQTIYNTDAVHSILCVVLGLLVAVAWAQKQPKGVQAPCDSPEAEKAALFSQDFLNAQHTHGYKYTLNQIDDFKIATRPDGVETYFIELELLETKCHVLDPTPVANCTVRTKAESAVEADCDVALSNAAGVLSVVAFKCGSEIETVDGCVGCINLLPLNHTDALIVTSASLASFNNQTGNATTSKFSLLEVGRLSSQVLAGGPRLFAEYAIVETNCTTDEDDNCVPLNNTVAKFGFCSAGGIGSDVSVHCDIFTPMVIFNAGINATAPTPVFLHQYHAASPQLSPVHGIKLHKLTAMHDPTVSNLLSAESESSEAMPPAAAIVKREAVADPILPEAPALLAPPKPLCPGRLIYF</sequence>
<dbReference type="PANTHER" id="PTHR13814">
    <property type="entry name" value="FETUIN"/>
    <property type="match status" value="1"/>
</dbReference>
<evidence type="ECO:0000313" key="8">
    <source>
        <dbReference type="Ensembl" id="ENSDCDP00010004929.1"/>
    </source>
</evidence>
<dbReference type="Proteomes" id="UP000694580">
    <property type="component" value="Chromosome 4"/>
</dbReference>
<evidence type="ECO:0000259" key="7">
    <source>
        <dbReference type="PROSITE" id="PS51529"/>
    </source>
</evidence>
<dbReference type="GO" id="GO:0072562">
    <property type="term" value="C:blood microparticle"/>
    <property type="evidence" value="ECO:0007669"/>
    <property type="project" value="TreeGrafter"/>
</dbReference>
<evidence type="ECO:0000256" key="3">
    <source>
        <dbReference type="ARBA" id="ARBA00022729"/>
    </source>
</evidence>
<protein>
    <recommendedName>
        <fullName evidence="7">Cystatin fetuin-A-type domain-containing protein</fullName>
    </recommendedName>
</protein>
<keyword evidence="6" id="KW-0325">Glycoprotein</keyword>
<evidence type="ECO:0000256" key="2">
    <source>
        <dbReference type="ARBA" id="ARBA00022525"/>
    </source>
</evidence>
<dbReference type="GO" id="GO:0004869">
    <property type="term" value="F:cysteine-type endopeptidase inhibitor activity"/>
    <property type="evidence" value="ECO:0007669"/>
    <property type="project" value="InterPro"/>
</dbReference>
<dbReference type="CDD" id="cd00042">
    <property type="entry name" value="CY"/>
    <property type="match status" value="1"/>
</dbReference>
<dbReference type="SMART" id="SM00043">
    <property type="entry name" value="CY"/>
    <property type="match status" value="1"/>
</dbReference>
<organism evidence="8 9">
    <name type="scientific">Denticeps clupeoides</name>
    <name type="common">denticle herring</name>
    <dbReference type="NCBI Taxonomy" id="299321"/>
    <lineage>
        <taxon>Eukaryota</taxon>
        <taxon>Metazoa</taxon>
        <taxon>Chordata</taxon>
        <taxon>Craniata</taxon>
        <taxon>Vertebrata</taxon>
        <taxon>Euteleostomi</taxon>
        <taxon>Actinopterygii</taxon>
        <taxon>Neopterygii</taxon>
        <taxon>Teleostei</taxon>
        <taxon>Clupei</taxon>
        <taxon>Clupeiformes</taxon>
        <taxon>Denticipitoidei</taxon>
        <taxon>Denticipitidae</taxon>
        <taxon>Denticeps</taxon>
    </lineage>
</organism>
<gene>
    <name evidence="8" type="primary">ahsg2</name>
</gene>
<dbReference type="Gene3D" id="3.10.450.10">
    <property type="match status" value="2"/>
</dbReference>
<dbReference type="InterPro" id="IPR025760">
    <property type="entry name" value="Cystatin_Fetuin_A"/>
</dbReference>
<dbReference type="InterPro" id="IPR046350">
    <property type="entry name" value="Cystatin_sf"/>
</dbReference>
<proteinExistence type="predicted"/>
<dbReference type="GeneTree" id="ENSGT00950000182930"/>
<reference evidence="8 9" key="1">
    <citation type="submission" date="2020-06" db="EMBL/GenBank/DDBJ databases">
        <authorList>
            <consortium name="Wellcome Sanger Institute Data Sharing"/>
        </authorList>
    </citation>
    <scope>NUCLEOTIDE SEQUENCE [LARGE SCALE GENOMIC DNA]</scope>
</reference>
<keyword evidence="4" id="KW-0677">Repeat</keyword>
<dbReference type="PROSITE" id="PS51529">
    <property type="entry name" value="CYSTATIN_FETUIN_A"/>
    <property type="match status" value="1"/>
</dbReference>
<dbReference type="SUPFAM" id="SSF54403">
    <property type="entry name" value="Cystatin/monellin"/>
    <property type="match status" value="2"/>
</dbReference>
<evidence type="ECO:0000256" key="1">
    <source>
        <dbReference type="ARBA" id="ARBA00004613"/>
    </source>
</evidence>
<comment type="subcellular location">
    <subcellularLocation>
        <location evidence="1">Secreted</location>
    </subcellularLocation>
</comment>
<dbReference type="InterPro" id="IPR000010">
    <property type="entry name" value="Cystatin_dom"/>
</dbReference>
<evidence type="ECO:0000256" key="4">
    <source>
        <dbReference type="ARBA" id="ARBA00022737"/>
    </source>
</evidence>
<evidence type="ECO:0000256" key="5">
    <source>
        <dbReference type="ARBA" id="ARBA00023157"/>
    </source>
</evidence>
<evidence type="ECO:0000313" key="9">
    <source>
        <dbReference type="Proteomes" id="UP000694580"/>
    </source>
</evidence>
<keyword evidence="9" id="KW-1185">Reference proteome</keyword>
<keyword evidence="2" id="KW-0964">Secreted</keyword>
<dbReference type="Pfam" id="PF00031">
    <property type="entry name" value="Cystatin"/>
    <property type="match status" value="2"/>
</dbReference>
<evidence type="ECO:0000256" key="6">
    <source>
        <dbReference type="ARBA" id="ARBA00023180"/>
    </source>
</evidence>
<reference evidence="8" key="2">
    <citation type="submission" date="2025-08" db="UniProtKB">
        <authorList>
            <consortium name="Ensembl"/>
        </authorList>
    </citation>
    <scope>IDENTIFICATION</scope>
</reference>
<keyword evidence="5" id="KW-1015">Disulfide bond</keyword>